<evidence type="ECO:0000313" key="2">
    <source>
        <dbReference type="Proteomes" id="UP000307140"/>
    </source>
</evidence>
<comment type="caution">
    <text evidence="1">The sequence shown here is derived from an EMBL/GenBank/DDBJ whole genome shotgun (WGS) entry which is preliminary data.</text>
</comment>
<dbReference type="OrthoDB" id="5526825at2"/>
<name>A0A5S3NB29_9FLAO</name>
<proteinExistence type="predicted"/>
<evidence type="ECO:0000313" key="1">
    <source>
        <dbReference type="EMBL" id="TMM32445.1"/>
    </source>
</evidence>
<organism evidence="1 2">
    <name type="scientific">Polaribacter aestuariivivens</name>
    <dbReference type="NCBI Taxonomy" id="2304626"/>
    <lineage>
        <taxon>Bacteria</taxon>
        <taxon>Pseudomonadati</taxon>
        <taxon>Bacteroidota</taxon>
        <taxon>Flavobacteriia</taxon>
        <taxon>Flavobacteriales</taxon>
        <taxon>Flavobacteriaceae</taxon>
    </lineage>
</organism>
<gene>
    <name evidence="1" type="ORF">FDT66_02990</name>
</gene>
<reference evidence="1 2" key="1">
    <citation type="submission" date="2019-05" db="EMBL/GenBank/DDBJ databases">
        <title>Polaribacter aestuariivivens sp. nov., isolated from a tidal flat.</title>
        <authorList>
            <person name="Yoon J.-H."/>
        </authorList>
    </citation>
    <scope>NUCLEOTIDE SEQUENCE [LARGE SCALE GENOMIC DNA]</scope>
    <source>
        <strain evidence="1 2">DBTF-3</strain>
    </source>
</reference>
<dbReference type="EMBL" id="VANR01000001">
    <property type="protein sequence ID" value="TMM32445.1"/>
    <property type="molecule type" value="Genomic_DNA"/>
</dbReference>
<accession>A0A5S3NB29</accession>
<dbReference type="AlphaFoldDB" id="A0A5S3NB29"/>
<dbReference type="PROSITE" id="PS51257">
    <property type="entry name" value="PROKAR_LIPOPROTEIN"/>
    <property type="match status" value="1"/>
</dbReference>
<protein>
    <submittedName>
        <fullName evidence="1">Uncharacterized protein</fullName>
    </submittedName>
</protein>
<keyword evidence="2" id="KW-1185">Reference proteome</keyword>
<dbReference type="RefSeq" id="WP_138534654.1">
    <property type="nucleotide sequence ID" value="NZ_VANR01000001.1"/>
</dbReference>
<sequence>MKKRFINTTILAISFCLFYSCNTKEKVILIPEYTISIDSISNSNAPALQSFSHGISGDNWLLFAGRTNKKADDGGLHDMRKNSDYAEESFPPTSFNESIYVYNPSTNAVPESITINEMIAAVAENFASYNLETLTKYTTVFRNTNALVKQVEDYLFIVGGFGPLDFENPKNGYTTYNQVARIHIPSMIHLVKKEYAKVVESELFAFTENENLISTGGELHYIGGSEINNGTFYLVGGHNFGKSAPLFSNGQKYVDAVYPFSVANAAEPSSLSVTVNAPISDISDPKGVSSDDNSIFRRRDGPITPSLYYNTLNQELEESIAIYAGVFKPGEDLQAWNDAIYVHPNWANSNNKLYTYDKAYNQKNLNVYSAPNIVAYDASTKILHTFLLGGIGDGNTSKEVRLSGFTNTGTHIKLFVESNPLTSTNSTFSQNLFANNNTNSKPFYGAEAIFFPSNNFQSTSVSPDILDTNTVFGETKTSVEIGYVFGGIEAFASHPGTYGVTKSRASNKVWKVTLTKKF</sequence>
<dbReference type="Proteomes" id="UP000307140">
    <property type="component" value="Unassembled WGS sequence"/>
</dbReference>